<proteinExistence type="predicted"/>
<protein>
    <submittedName>
        <fullName evidence="1">Uncharacterized protein</fullName>
    </submittedName>
</protein>
<gene>
    <name evidence="1" type="ORF">S01H1_66919</name>
</gene>
<organism evidence="1">
    <name type="scientific">marine sediment metagenome</name>
    <dbReference type="NCBI Taxonomy" id="412755"/>
    <lineage>
        <taxon>unclassified sequences</taxon>
        <taxon>metagenomes</taxon>
        <taxon>ecological metagenomes</taxon>
    </lineage>
</organism>
<dbReference type="AlphaFoldDB" id="X0XCP9"/>
<feature type="non-terminal residue" evidence="1">
    <location>
        <position position="1"/>
    </location>
</feature>
<dbReference type="EMBL" id="BARS01044273">
    <property type="protein sequence ID" value="GAG34428.1"/>
    <property type="molecule type" value="Genomic_DNA"/>
</dbReference>
<sequence length="249" mass="26770">PNEWGAEGPAIIGAYGMGLNGWDVSYMFQNRDAGKFSERIGKERWDVAAPNVMGVFPAVARQVLRGDVTESRVVARRNVHAGSLAEGKLGFTDKVTQRHDVKTFDSDKVPAAALAVARCVVKFTDTHRPTPAFDISRYVRDGVYTSSTGQLRWTPGKRKLGGYFTIDSPATKALVGFAAGRSCKLGDVTIAPTSKSRFGAIYVTARDAGGTIASGDSVLVVAIARARNTGMRVYLDSRILNRGEAPVVM</sequence>
<evidence type="ECO:0000313" key="1">
    <source>
        <dbReference type="EMBL" id="GAG34428.1"/>
    </source>
</evidence>
<comment type="caution">
    <text evidence="1">The sequence shown here is derived from an EMBL/GenBank/DDBJ whole genome shotgun (WGS) entry which is preliminary data.</text>
</comment>
<reference evidence="1" key="1">
    <citation type="journal article" date="2014" name="Front. Microbiol.">
        <title>High frequency of phylogenetically diverse reductive dehalogenase-homologous genes in deep subseafloor sedimentary metagenomes.</title>
        <authorList>
            <person name="Kawai M."/>
            <person name="Futagami T."/>
            <person name="Toyoda A."/>
            <person name="Takaki Y."/>
            <person name="Nishi S."/>
            <person name="Hori S."/>
            <person name="Arai W."/>
            <person name="Tsubouchi T."/>
            <person name="Morono Y."/>
            <person name="Uchiyama I."/>
            <person name="Ito T."/>
            <person name="Fujiyama A."/>
            <person name="Inagaki F."/>
            <person name="Takami H."/>
        </authorList>
    </citation>
    <scope>NUCLEOTIDE SEQUENCE</scope>
    <source>
        <strain evidence="1">Expedition CK06-06</strain>
    </source>
</reference>
<accession>X0XCP9</accession>
<name>X0XCP9_9ZZZZ</name>
<feature type="non-terminal residue" evidence="1">
    <location>
        <position position="249"/>
    </location>
</feature>